<evidence type="ECO:0000259" key="9">
    <source>
        <dbReference type="PROSITE" id="PS50146"/>
    </source>
</evidence>
<dbReference type="SUPFAM" id="SSF111331">
    <property type="entry name" value="NAD kinase/diacylglycerol kinase-like"/>
    <property type="match status" value="1"/>
</dbReference>
<keyword evidence="7" id="KW-0443">Lipid metabolism</keyword>
<dbReference type="GO" id="GO:0016301">
    <property type="term" value="F:kinase activity"/>
    <property type="evidence" value="ECO:0007669"/>
    <property type="project" value="UniProtKB-KW"/>
</dbReference>
<evidence type="ECO:0000256" key="3">
    <source>
        <dbReference type="ARBA" id="ARBA00022679"/>
    </source>
</evidence>
<evidence type="ECO:0000256" key="8">
    <source>
        <dbReference type="ARBA" id="ARBA00023264"/>
    </source>
</evidence>
<comment type="caution">
    <text evidence="10">The sequence shown here is derived from an EMBL/GenBank/DDBJ whole genome shotgun (WGS) entry which is preliminary data.</text>
</comment>
<evidence type="ECO:0000256" key="5">
    <source>
        <dbReference type="ARBA" id="ARBA00022777"/>
    </source>
</evidence>
<comment type="cofactor">
    <cofactor evidence="1">
        <name>Mg(2+)</name>
        <dbReference type="ChEBI" id="CHEBI:18420"/>
    </cofactor>
</comment>
<reference evidence="10 11" key="1">
    <citation type="journal article" date="2014" name="Int. J. Syst. Evol. Microbiol.">
        <title>Complete genome sequence of Corynebacterium casei LMG S-19264T (=DSM 44701T), isolated from a smear-ripened cheese.</title>
        <authorList>
            <consortium name="US DOE Joint Genome Institute (JGI-PGF)"/>
            <person name="Walter F."/>
            <person name="Albersmeier A."/>
            <person name="Kalinowski J."/>
            <person name="Ruckert C."/>
        </authorList>
    </citation>
    <scope>NUCLEOTIDE SEQUENCE [LARGE SCALE GENOMIC DNA]</scope>
    <source>
        <strain evidence="10 11">CGMCC 1.12976</strain>
    </source>
</reference>
<evidence type="ECO:0000256" key="1">
    <source>
        <dbReference type="ARBA" id="ARBA00001946"/>
    </source>
</evidence>
<dbReference type="Proteomes" id="UP000598775">
    <property type="component" value="Unassembled WGS sequence"/>
</dbReference>
<gene>
    <name evidence="10" type="ORF">GCM10011399_33720</name>
</gene>
<keyword evidence="5 10" id="KW-0418">Kinase</keyword>
<dbReference type="PANTHER" id="PTHR12358">
    <property type="entry name" value="SPHINGOSINE KINASE"/>
    <property type="match status" value="1"/>
</dbReference>
<evidence type="ECO:0000256" key="6">
    <source>
        <dbReference type="ARBA" id="ARBA00022840"/>
    </source>
</evidence>
<dbReference type="AlphaFoldDB" id="A0A917BD12"/>
<evidence type="ECO:0000256" key="4">
    <source>
        <dbReference type="ARBA" id="ARBA00022741"/>
    </source>
</evidence>
<dbReference type="InterPro" id="IPR050187">
    <property type="entry name" value="Lipid_Phosphate_FormReg"/>
</dbReference>
<comment type="similarity">
    <text evidence="2">Belongs to the diacylglycerol/lipid kinase family.</text>
</comment>
<dbReference type="PANTHER" id="PTHR12358:SF106">
    <property type="entry name" value="LIPID KINASE YEGS"/>
    <property type="match status" value="1"/>
</dbReference>
<name>A0A917BD12_9MICO</name>
<evidence type="ECO:0000313" key="11">
    <source>
        <dbReference type="Proteomes" id="UP000598775"/>
    </source>
</evidence>
<evidence type="ECO:0000256" key="2">
    <source>
        <dbReference type="ARBA" id="ARBA00005983"/>
    </source>
</evidence>
<keyword evidence="7" id="KW-0444">Lipid biosynthesis</keyword>
<evidence type="ECO:0000313" key="10">
    <source>
        <dbReference type="EMBL" id="GGF37996.1"/>
    </source>
</evidence>
<dbReference type="PROSITE" id="PS50146">
    <property type="entry name" value="DAGK"/>
    <property type="match status" value="1"/>
</dbReference>
<dbReference type="GO" id="GO:0005886">
    <property type="term" value="C:plasma membrane"/>
    <property type="evidence" value="ECO:0007669"/>
    <property type="project" value="TreeGrafter"/>
</dbReference>
<dbReference type="InterPro" id="IPR045540">
    <property type="entry name" value="YegS/DAGK_C"/>
</dbReference>
<evidence type="ECO:0000256" key="7">
    <source>
        <dbReference type="ARBA" id="ARBA00023209"/>
    </source>
</evidence>
<dbReference type="Gene3D" id="3.40.50.10330">
    <property type="entry name" value="Probable inorganic polyphosphate/atp-NAD kinase, domain 1"/>
    <property type="match status" value="1"/>
</dbReference>
<dbReference type="EMBL" id="BMGP01000006">
    <property type="protein sequence ID" value="GGF37996.1"/>
    <property type="molecule type" value="Genomic_DNA"/>
</dbReference>
<dbReference type="Pfam" id="PF00781">
    <property type="entry name" value="DAGK_cat"/>
    <property type="match status" value="1"/>
</dbReference>
<accession>A0A917BD12</accession>
<dbReference type="GO" id="GO:0008654">
    <property type="term" value="P:phospholipid biosynthetic process"/>
    <property type="evidence" value="ECO:0007669"/>
    <property type="project" value="UniProtKB-KW"/>
</dbReference>
<keyword evidence="3" id="KW-0808">Transferase</keyword>
<keyword evidence="7" id="KW-0594">Phospholipid biosynthesis</keyword>
<keyword evidence="4" id="KW-0547">Nucleotide-binding</keyword>
<keyword evidence="8" id="KW-1208">Phospholipid metabolism</keyword>
<dbReference type="Pfam" id="PF19279">
    <property type="entry name" value="YegS_C"/>
    <property type="match status" value="1"/>
</dbReference>
<dbReference type="InterPro" id="IPR017438">
    <property type="entry name" value="ATP-NAD_kinase_N"/>
</dbReference>
<proteinExistence type="inferred from homology"/>
<organism evidence="10 11">
    <name type="scientific">Subtercola lobariae</name>
    <dbReference type="NCBI Taxonomy" id="1588641"/>
    <lineage>
        <taxon>Bacteria</taxon>
        <taxon>Bacillati</taxon>
        <taxon>Actinomycetota</taxon>
        <taxon>Actinomycetes</taxon>
        <taxon>Micrococcales</taxon>
        <taxon>Microbacteriaceae</taxon>
        <taxon>Subtercola</taxon>
    </lineage>
</organism>
<dbReference type="GO" id="GO:0005524">
    <property type="term" value="F:ATP binding"/>
    <property type="evidence" value="ECO:0007669"/>
    <property type="project" value="UniProtKB-KW"/>
</dbReference>
<dbReference type="Gene3D" id="2.60.200.40">
    <property type="match status" value="1"/>
</dbReference>
<dbReference type="InterPro" id="IPR001206">
    <property type="entry name" value="Diacylglycerol_kinase_cat_dom"/>
</dbReference>
<keyword evidence="6" id="KW-0067">ATP-binding</keyword>
<keyword evidence="11" id="KW-1185">Reference proteome</keyword>
<dbReference type="InterPro" id="IPR016064">
    <property type="entry name" value="NAD/diacylglycerol_kinase_sf"/>
</dbReference>
<sequence>MGAWALARVAGRGGRSTVWKVTVAGETVPQRHAAVVYNPLKIDAERLKALVGAAEVKHGFAQTDWYETTRDDAGQLLTAEAVRSGASVVMAAGGDGTVRAVAEALRGTSVPLALLAIGTGNLLARNLNLSLNIDEAIELMFTGYDRSIDLGLIQVGRADGSASTHVFLVIAGLGIDAKMIAKTNPGLKKTFGWLAYIDGTMRALPELKAVKMKVSIDKEPWRSVSAHSVMAGNCGLLPGGILLIPDAKPDDGVLDFLAIRPQGALGWVRVWNKVTIENGVLRRTKAGRKLIDISPNVDDVIYRQGIDLRLKLETPQEIQLDGDEFGEATTIHVSVDPGALRVRV</sequence>
<protein>
    <submittedName>
        <fullName evidence="10">Sphingosine kinase</fullName>
    </submittedName>
</protein>
<feature type="domain" description="DAGKc" evidence="9">
    <location>
        <begin position="28"/>
        <end position="157"/>
    </location>
</feature>